<name>A0AAV3P5E9_LITER</name>
<reference evidence="6 7" key="1">
    <citation type="submission" date="2024-01" db="EMBL/GenBank/DDBJ databases">
        <title>The complete chloroplast genome sequence of Lithospermum erythrorhizon: insights into the phylogenetic relationship among Boraginaceae species and the maternal lineages of purple gromwells.</title>
        <authorList>
            <person name="Okada T."/>
            <person name="Watanabe K."/>
        </authorList>
    </citation>
    <scope>NUCLEOTIDE SEQUENCE [LARGE SCALE GENOMIC DNA]</scope>
</reference>
<accession>A0AAV3P5E9</accession>
<protein>
    <recommendedName>
        <fullName evidence="8">Transcriptional coactivator Hfi1/Transcriptional adapter 1</fullName>
    </recommendedName>
</protein>
<dbReference type="Pfam" id="PF12767">
    <property type="entry name" value="SAGA-Tad1"/>
    <property type="match status" value="1"/>
</dbReference>
<organism evidence="6 7">
    <name type="scientific">Lithospermum erythrorhizon</name>
    <name type="common">Purple gromwell</name>
    <name type="synonym">Lithospermum officinale var. erythrorhizon</name>
    <dbReference type="NCBI Taxonomy" id="34254"/>
    <lineage>
        <taxon>Eukaryota</taxon>
        <taxon>Viridiplantae</taxon>
        <taxon>Streptophyta</taxon>
        <taxon>Embryophyta</taxon>
        <taxon>Tracheophyta</taxon>
        <taxon>Spermatophyta</taxon>
        <taxon>Magnoliopsida</taxon>
        <taxon>eudicotyledons</taxon>
        <taxon>Gunneridae</taxon>
        <taxon>Pentapetalae</taxon>
        <taxon>asterids</taxon>
        <taxon>lamiids</taxon>
        <taxon>Boraginales</taxon>
        <taxon>Boraginaceae</taxon>
        <taxon>Boraginoideae</taxon>
        <taxon>Lithospermeae</taxon>
        <taxon>Lithospermum</taxon>
    </lineage>
</organism>
<dbReference type="CDD" id="cd22933">
    <property type="entry name" value="HFD_HFI1"/>
    <property type="match status" value="1"/>
</dbReference>
<evidence type="ECO:0000256" key="2">
    <source>
        <dbReference type="ARBA" id="ARBA00023015"/>
    </source>
</evidence>
<sequence>MQRIQHCPRINITELKEQIVRRLGPERSKQYFYYLNRLLSLKLNKVEFNQLCVRIVGRDNIPLHNQFIRSILKNACSAKTPPPAHDSTVAKQTSSSPGFSNGDISLHSQVSPRKARTNRRGGDRLSVLGQNGKIDSASQQLQTSYSRDPTLDSGSLSLHDTQRSAEHHRGRENFSYQVSKCSNISKSLDGPVSVHRKEQRVSSVREDDRDMHARGSLQAPLGIPFCAVSVGGARRSSSLSFSSKCISASSWGGLLDSVTLRESMEQIARTQGLEGVSIDSANLLNNGLNSYLKGIIGSCIGHVGSRFGHEREKNTTKQKNYPKLVNGMKTNHQFQMQPSGRPSDCFHENKPSCPISMQDLRVSMELNPQQLGEDWPVLLEKICIQSFDE</sequence>
<dbReference type="GO" id="GO:0003713">
    <property type="term" value="F:transcription coactivator activity"/>
    <property type="evidence" value="ECO:0007669"/>
    <property type="project" value="TreeGrafter"/>
</dbReference>
<keyword evidence="4" id="KW-0539">Nucleus</keyword>
<evidence type="ECO:0000256" key="4">
    <source>
        <dbReference type="ARBA" id="ARBA00023242"/>
    </source>
</evidence>
<feature type="compositionally biased region" description="Polar residues" evidence="5">
    <location>
        <begin position="136"/>
        <end position="159"/>
    </location>
</feature>
<feature type="region of interest" description="Disordered" evidence="5">
    <location>
        <begin position="78"/>
        <end position="174"/>
    </location>
</feature>
<dbReference type="EMBL" id="BAABME010000749">
    <property type="protein sequence ID" value="GAA0145218.1"/>
    <property type="molecule type" value="Genomic_DNA"/>
</dbReference>
<evidence type="ECO:0000256" key="5">
    <source>
        <dbReference type="SAM" id="MobiDB-lite"/>
    </source>
</evidence>
<evidence type="ECO:0000256" key="1">
    <source>
        <dbReference type="ARBA" id="ARBA00004123"/>
    </source>
</evidence>
<evidence type="ECO:0000313" key="6">
    <source>
        <dbReference type="EMBL" id="GAA0145218.1"/>
    </source>
</evidence>
<dbReference type="InterPro" id="IPR024738">
    <property type="entry name" value="Hfi1/Tada1"/>
</dbReference>
<evidence type="ECO:0000313" key="7">
    <source>
        <dbReference type="Proteomes" id="UP001454036"/>
    </source>
</evidence>
<dbReference type="PANTHER" id="PTHR21277:SF5">
    <property type="entry name" value="TRANSCRIPTIONAL ADAPTER 1"/>
    <property type="match status" value="1"/>
</dbReference>
<feature type="compositionally biased region" description="Basic and acidic residues" evidence="5">
    <location>
        <begin position="195"/>
        <end position="212"/>
    </location>
</feature>
<keyword evidence="2" id="KW-0805">Transcription regulation</keyword>
<dbReference type="PANTHER" id="PTHR21277">
    <property type="entry name" value="TRANSCRIPTIONAL ADAPTER 1"/>
    <property type="match status" value="1"/>
</dbReference>
<dbReference type="GO" id="GO:0006357">
    <property type="term" value="P:regulation of transcription by RNA polymerase II"/>
    <property type="evidence" value="ECO:0007669"/>
    <property type="project" value="TreeGrafter"/>
</dbReference>
<dbReference type="GO" id="GO:0005634">
    <property type="term" value="C:nucleus"/>
    <property type="evidence" value="ECO:0007669"/>
    <property type="project" value="UniProtKB-SubCell"/>
</dbReference>
<feature type="region of interest" description="Disordered" evidence="5">
    <location>
        <begin position="187"/>
        <end position="212"/>
    </location>
</feature>
<feature type="compositionally biased region" description="Basic and acidic residues" evidence="5">
    <location>
        <begin position="160"/>
        <end position="172"/>
    </location>
</feature>
<comment type="subcellular location">
    <subcellularLocation>
        <location evidence="1">Nucleus</location>
    </subcellularLocation>
</comment>
<evidence type="ECO:0000256" key="3">
    <source>
        <dbReference type="ARBA" id="ARBA00023163"/>
    </source>
</evidence>
<dbReference type="GO" id="GO:0000124">
    <property type="term" value="C:SAGA complex"/>
    <property type="evidence" value="ECO:0007669"/>
    <property type="project" value="TreeGrafter"/>
</dbReference>
<dbReference type="AlphaFoldDB" id="A0AAV3P5E9"/>
<feature type="compositionally biased region" description="Polar residues" evidence="5">
    <location>
        <begin position="89"/>
        <end position="111"/>
    </location>
</feature>
<gene>
    <name evidence="6" type="ORF">LIER_05462</name>
</gene>
<keyword evidence="7" id="KW-1185">Reference proteome</keyword>
<keyword evidence="3" id="KW-0804">Transcription</keyword>
<comment type="caution">
    <text evidence="6">The sequence shown here is derived from an EMBL/GenBank/DDBJ whole genome shotgun (WGS) entry which is preliminary data.</text>
</comment>
<evidence type="ECO:0008006" key="8">
    <source>
        <dbReference type="Google" id="ProtNLM"/>
    </source>
</evidence>
<dbReference type="Proteomes" id="UP001454036">
    <property type="component" value="Unassembled WGS sequence"/>
</dbReference>
<proteinExistence type="predicted"/>